<comment type="similarity">
    <text evidence="19">Belongs to the MurB family.</text>
</comment>
<evidence type="ECO:0000256" key="7">
    <source>
        <dbReference type="ARBA" id="ARBA00022490"/>
    </source>
</evidence>
<sequence length="319" mass="33995">MTAPDSTAPLPAFAQNLRGRLKADAPLGPRCWFRTGGSADWLFIPEDQDDLATLLRNLPDTTPLTFLGACSNVIVRDGGLEGVVVKLARGFADVIVEQDGVIAGAAALDITVAEHAASASLDGLAFLSGIPGSIGGAVRMNAGAYGSDIATVLDWAEIMRPDGTVQRLTAADLAFAYRHTELPERSVVLRARLRATPGDAAHIRQRMDEIKASREASQPVRARTGGSTFRNPDGHKAWALIDEAGCRGLIQGGAQMSEKHCNFMLNLGTATSTDLETLGETVRQRVLAHSGVDLHWEIKRIGRHTNARQDSAAQEGQTS</sequence>
<evidence type="ECO:0000256" key="10">
    <source>
        <dbReference type="ARBA" id="ARBA00022827"/>
    </source>
</evidence>
<evidence type="ECO:0000256" key="5">
    <source>
        <dbReference type="ARBA" id="ARBA00012518"/>
    </source>
</evidence>
<keyword evidence="22" id="KW-1185">Reference proteome</keyword>
<dbReference type="NCBIfam" id="TIGR00179">
    <property type="entry name" value="murB"/>
    <property type="match status" value="1"/>
</dbReference>
<dbReference type="Gene3D" id="3.90.78.10">
    <property type="entry name" value="UDP-N-acetylenolpyruvoylglucosamine reductase, C-terminal domain"/>
    <property type="match status" value="1"/>
</dbReference>
<evidence type="ECO:0000313" key="22">
    <source>
        <dbReference type="Proteomes" id="UP001062443"/>
    </source>
</evidence>
<accession>A0ABQ0QHF8</accession>
<dbReference type="Pfam" id="PF01565">
    <property type="entry name" value="FAD_binding_4"/>
    <property type="match status" value="1"/>
</dbReference>
<feature type="active site" evidence="19">
    <location>
        <position position="297"/>
    </location>
</feature>
<keyword evidence="16 19" id="KW-0961">Cell wall biogenesis/degradation</keyword>
<dbReference type="InterPro" id="IPR003170">
    <property type="entry name" value="MurB"/>
</dbReference>
<evidence type="ECO:0000256" key="17">
    <source>
        <dbReference type="ARBA" id="ARBA00031026"/>
    </source>
</evidence>
<dbReference type="NCBIfam" id="NF010480">
    <property type="entry name" value="PRK13905.1"/>
    <property type="match status" value="1"/>
</dbReference>
<dbReference type="Gene3D" id="3.30.465.10">
    <property type="match status" value="1"/>
</dbReference>
<dbReference type="PANTHER" id="PTHR21071:SF4">
    <property type="entry name" value="UDP-N-ACETYLENOLPYRUVOYLGLUCOSAMINE REDUCTASE"/>
    <property type="match status" value="1"/>
</dbReference>
<evidence type="ECO:0000256" key="16">
    <source>
        <dbReference type="ARBA" id="ARBA00023316"/>
    </source>
</evidence>
<evidence type="ECO:0000256" key="2">
    <source>
        <dbReference type="ARBA" id="ARBA00003921"/>
    </source>
</evidence>
<comment type="caution">
    <text evidence="21">The sequence shown here is derived from an EMBL/GenBank/DDBJ whole genome shotgun (WGS) entry which is preliminary data.</text>
</comment>
<proteinExistence type="inferred from homology"/>
<feature type="domain" description="FAD-binding PCMH-type" evidence="20">
    <location>
        <begin position="34"/>
        <end position="198"/>
    </location>
</feature>
<comment type="catalytic activity">
    <reaction evidence="18 19">
        <text>UDP-N-acetyl-alpha-D-muramate + NADP(+) = UDP-N-acetyl-3-O-(1-carboxyvinyl)-alpha-D-glucosamine + NADPH + H(+)</text>
        <dbReference type="Rhea" id="RHEA:12248"/>
        <dbReference type="ChEBI" id="CHEBI:15378"/>
        <dbReference type="ChEBI" id="CHEBI:57783"/>
        <dbReference type="ChEBI" id="CHEBI:58349"/>
        <dbReference type="ChEBI" id="CHEBI:68483"/>
        <dbReference type="ChEBI" id="CHEBI:70757"/>
        <dbReference type="EC" id="1.3.1.98"/>
    </reaction>
</comment>
<keyword evidence="7 19" id="KW-0963">Cytoplasm</keyword>
<evidence type="ECO:0000256" key="19">
    <source>
        <dbReference type="HAMAP-Rule" id="MF_00037"/>
    </source>
</evidence>
<dbReference type="PROSITE" id="PS51387">
    <property type="entry name" value="FAD_PCMH"/>
    <property type="match status" value="1"/>
</dbReference>
<dbReference type="Proteomes" id="UP001062443">
    <property type="component" value="Unassembled WGS sequence"/>
</dbReference>
<dbReference type="InterPro" id="IPR036635">
    <property type="entry name" value="MurB_C_sf"/>
</dbReference>
<evidence type="ECO:0000256" key="4">
    <source>
        <dbReference type="ARBA" id="ARBA00004752"/>
    </source>
</evidence>
<dbReference type="SUPFAM" id="SSF56194">
    <property type="entry name" value="Uridine diphospho-N-Acetylenolpyruvylglucosamine reductase, MurB, C-terminal domain"/>
    <property type="match status" value="1"/>
</dbReference>
<dbReference type="InterPro" id="IPR036318">
    <property type="entry name" value="FAD-bd_PCMH-like_sf"/>
</dbReference>
<dbReference type="InterPro" id="IPR006094">
    <property type="entry name" value="Oxid_FAD_bind_N"/>
</dbReference>
<keyword evidence="15 19" id="KW-0131">Cell cycle</keyword>
<evidence type="ECO:0000256" key="18">
    <source>
        <dbReference type="ARBA" id="ARBA00048914"/>
    </source>
</evidence>
<evidence type="ECO:0000256" key="12">
    <source>
        <dbReference type="ARBA" id="ARBA00022960"/>
    </source>
</evidence>
<keyword evidence="11 19" id="KW-0521">NADP</keyword>
<dbReference type="InterPro" id="IPR011601">
    <property type="entry name" value="MurB_C"/>
</dbReference>
<evidence type="ECO:0000256" key="6">
    <source>
        <dbReference type="ARBA" id="ARBA00015188"/>
    </source>
</evidence>
<dbReference type="Pfam" id="PF02873">
    <property type="entry name" value="MurB_C"/>
    <property type="match status" value="1"/>
</dbReference>
<dbReference type="InterPro" id="IPR016167">
    <property type="entry name" value="FAD-bd_PCMH_sub1"/>
</dbReference>
<comment type="pathway">
    <text evidence="4 19">Cell wall biogenesis; peptidoglycan biosynthesis.</text>
</comment>
<evidence type="ECO:0000256" key="3">
    <source>
        <dbReference type="ARBA" id="ARBA00004496"/>
    </source>
</evidence>
<keyword evidence="13 19" id="KW-0573">Peptidoglycan synthesis</keyword>
<feature type="active site" evidence="19">
    <location>
        <position position="178"/>
    </location>
</feature>
<evidence type="ECO:0000256" key="8">
    <source>
        <dbReference type="ARBA" id="ARBA00022618"/>
    </source>
</evidence>
<evidence type="ECO:0000256" key="14">
    <source>
        <dbReference type="ARBA" id="ARBA00023002"/>
    </source>
</evidence>
<dbReference type="EC" id="1.3.1.98" evidence="5 19"/>
<comment type="function">
    <text evidence="2 19">Cell wall formation.</text>
</comment>
<gene>
    <name evidence="19" type="primary">murB</name>
    <name evidence="21" type="ORF">AA106556_0605</name>
</gene>
<keyword evidence="10 19" id="KW-0274">FAD</keyword>
<dbReference type="Gene3D" id="3.30.43.10">
    <property type="entry name" value="Uridine Diphospho-n-acetylenolpyruvylglucosamine Reductase, domain 2"/>
    <property type="match status" value="1"/>
</dbReference>
<evidence type="ECO:0000256" key="1">
    <source>
        <dbReference type="ARBA" id="ARBA00001974"/>
    </source>
</evidence>
<dbReference type="RefSeq" id="WP_068168843.1">
    <property type="nucleotide sequence ID" value="NZ_BAQB01000005.1"/>
</dbReference>
<dbReference type="InterPro" id="IPR016169">
    <property type="entry name" value="FAD-bd_PCMH_sub2"/>
</dbReference>
<keyword evidence="14 19" id="KW-0560">Oxidoreductase</keyword>
<comment type="subcellular location">
    <subcellularLocation>
        <location evidence="3 19">Cytoplasm</location>
    </subcellularLocation>
</comment>
<evidence type="ECO:0000313" key="21">
    <source>
        <dbReference type="EMBL" id="GBR44967.1"/>
    </source>
</evidence>
<evidence type="ECO:0000256" key="11">
    <source>
        <dbReference type="ARBA" id="ARBA00022857"/>
    </source>
</evidence>
<organism evidence="21 22">
    <name type="scientific">Neokomagataea tanensis NBRC 106556</name>
    <dbReference type="NCBI Taxonomy" id="1223519"/>
    <lineage>
        <taxon>Bacteria</taxon>
        <taxon>Pseudomonadati</taxon>
        <taxon>Pseudomonadota</taxon>
        <taxon>Alphaproteobacteria</taxon>
        <taxon>Acetobacterales</taxon>
        <taxon>Acetobacteraceae</taxon>
        <taxon>Neokomagataea</taxon>
    </lineage>
</organism>
<dbReference type="EMBL" id="BAQB01000005">
    <property type="protein sequence ID" value="GBR44967.1"/>
    <property type="molecule type" value="Genomic_DNA"/>
</dbReference>
<evidence type="ECO:0000259" key="20">
    <source>
        <dbReference type="PROSITE" id="PS51387"/>
    </source>
</evidence>
<dbReference type="InterPro" id="IPR016166">
    <property type="entry name" value="FAD-bd_PCMH"/>
</dbReference>
<evidence type="ECO:0000256" key="15">
    <source>
        <dbReference type="ARBA" id="ARBA00023306"/>
    </source>
</evidence>
<evidence type="ECO:0000256" key="9">
    <source>
        <dbReference type="ARBA" id="ARBA00022630"/>
    </source>
</evidence>
<dbReference type="HAMAP" id="MF_00037">
    <property type="entry name" value="MurB"/>
    <property type="match status" value="1"/>
</dbReference>
<protein>
    <recommendedName>
        <fullName evidence="6 19">UDP-N-acetylenolpyruvoylglucosamine reductase</fullName>
        <ecNumber evidence="5 19">1.3.1.98</ecNumber>
    </recommendedName>
    <alternativeName>
        <fullName evidence="17 19">UDP-N-acetylmuramate dehydrogenase</fullName>
    </alternativeName>
</protein>
<dbReference type="PANTHER" id="PTHR21071">
    <property type="entry name" value="UDP-N-ACETYLENOLPYRUVOYLGLUCOSAMINE REDUCTASE"/>
    <property type="match status" value="1"/>
</dbReference>
<reference evidence="21" key="1">
    <citation type="submission" date="2013-04" db="EMBL/GenBank/DDBJ databases">
        <title>The genome sequencing project of 58 acetic acid bacteria.</title>
        <authorList>
            <person name="Okamoto-Kainuma A."/>
            <person name="Ishikawa M."/>
            <person name="Umino S."/>
            <person name="Koizumi Y."/>
            <person name="Shiwa Y."/>
            <person name="Yoshikawa H."/>
            <person name="Matsutani M."/>
            <person name="Matsushita K."/>
        </authorList>
    </citation>
    <scope>NUCLEOTIDE SEQUENCE</scope>
    <source>
        <strain evidence="21">NBRC 106556</strain>
    </source>
</reference>
<keyword evidence="8 19" id="KW-0132">Cell division</keyword>
<evidence type="ECO:0000256" key="13">
    <source>
        <dbReference type="ARBA" id="ARBA00022984"/>
    </source>
</evidence>
<comment type="cofactor">
    <cofactor evidence="1 19">
        <name>FAD</name>
        <dbReference type="ChEBI" id="CHEBI:57692"/>
    </cofactor>
</comment>
<keyword evidence="12 19" id="KW-0133">Cell shape</keyword>
<feature type="active site" description="Proton donor" evidence="19">
    <location>
        <position position="227"/>
    </location>
</feature>
<keyword evidence="9 19" id="KW-0285">Flavoprotein</keyword>
<name>A0ABQ0QHF8_9PROT</name>
<dbReference type="SUPFAM" id="SSF56176">
    <property type="entry name" value="FAD-binding/transporter-associated domain-like"/>
    <property type="match status" value="1"/>
</dbReference>